<dbReference type="AlphaFoldDB" id="A0A9D2RH51"/>
<dbReference type="Proteomes" id="UP000823889">
    <property type="component" value="Unassembled WGS sequence"/>
</dbReference>
<feature type="non-terminal residue" evidence="1">
    <location>
        <position position="111"/>
    </location>
</feature>
<proteinExistence type="predicted"/>
<accession>A0A9D2RH51</accession>
<comment type="caution">
    <text evidence="1">The sequence shown here is derived from an EMBL/GenBank/DDBJ whole genome shotgun (WGS) entry which is preliminary data.</text>
</comment>
<reference evidence="1" key="1">
    <citation type="journal article" date="2021" name="PeerJ">
        <title>Extensive microbial diversity within the chicken gut microbiome revealed by metagenomics and culture.</title>
        <authorList>
            <person name="Gilroy R."/>
            <person name="Ravi A."/>
            <person name="Getino M."/>
            <person name="Pursley I."/>
            <person name="Horton D.L."/>
            <person name="Alikhan N.F."/>
            <person name="Baker D."/>
            <person name="Gharbi K."/>
            <person name="Hall N."/>
            <person name="Watson M."/>
            <person name="Adriaenssens E.M."/>
            <person name="Foster-Nyarko E."/>
            <person name="Jarju S."/>
            <person name="Secka A."/>
            <person name="Antonio M."/>
            <person name="Oren A."/>
            <person name="Chaudhuri R.R."/>
            <person name="La Ragione R."/>
            <person name="Hildebrand F."/>
            <person name="Pallen M.J."/>
        </authorList>
    </citation>
    <scope>NUCLEOTIDE SEQUENCE</scope>
    <source>
        <strain evidence="1">9264</strain>
    </source>
</reference>
<organism evidence="1 2">
    <name type="scientific">Candidatus Paenalcaligenes intestinipullorum</name>
    <dbReference type="NCBI Taxonomy" id="2838718"/>
    <lineage>
        <taxon>Bacteria</taxon>
        <taxon>Pseudomonadati</taxon>
        <taxon>Pseudomonadota</taxon>
        <taxon>Betaproteobacteria</taxon>
        <taxon>Burkholderiales</taxon>
        <taxon>Alcaligenaceae</taxon>
        <taxon>Paenalcaligenes</taxon>
    </lineage>
</organism>
<reference evidence="1" key="2">
    <citation type="submission" date="2021-04" db="EMBL/GenBank/DDBJ databases">
        <authorList>
            <person name="Gilroy R."/>
        </authorList>
    </citation>
    <scope>NUCLEOTIDE SEQUENCE</scope>
    <source>
        <strain evidence="1">9264</strain>
    </source>
</reference>
<gene>
    <name evidence="1" type="ORF">H9906_01730</name>
</gene>
<sequence>MAVSITRTPTPSVLPITNLPQEYAQLDQPGLYVTLANSSVGQQYLLHQSIDQHRGDLPIIVHATPINETFRAHDPKRCLQAMHRLPVATTLARLPIDLPRLFRGAQRTVFI</sequence>
<protein>
    <submittedName>
        <fullName evidence="1">Uncharacterized protein</fullName>
    </submittedName>
</protein>
<evidence type="ECO:0000313" key="2">
    <source>
        <dbReference type="Proteomes" id="UP000823889"/>
    </source>
</evidence>
<evidence type="ECO:0000313" key="1">
    <source>
        <dbReference type="EMBL" id="HJD43735.1"/>
    </source>
</evidence>
<name>A0A9D2RH51_9BURK</name>
<dbReference type="EMBL" id="DWUQ01000033">
    <property type="protein sequence ID" value="HJD43735.1"/>
    <property type="molecule type" value="Genomic_DNA"/>
</dbReference>